<evidence type="ECO:0000256" key="7">
    <source>
        <dbReference type="ARBA" id="ARBA00023002"/>
    </source>
</evidence>
<evidence type="ECO:0000256" key="8">
    <source>
        <dbReference type="ARBA" id="ARBA00023004"/>
    </source>
</evidence>
<dbReference type="InterPro" id="IPR036188">
    <property type="entry name" value="FAD/NAD-bd_sf"/>
</dbReference>
<dbReference type="PRINTS" id="PR00368">
    <property type="entry name" value="FADPNR"/>
</dbReference>
<evidence type="ECO:0000256" key="2">
    <source>
        <dbReference type="ARBA" id="ARBA00001966"/>
    </source>
</evidence>
<dbReference type="InterPro" id="IPR013785">
    <property type="entry name" value="Aldolase_TIM"/>
</dbReference>
<dbReference type="SUPFAM" id="SSF51395">
    <property type="entry name" value="FMN-linked oxidoreductases"/>
    <property type="match status" value="1"/>
</dbReference>
<dbReference type="Pfam" id="PF00724">
    <property type="entry name" value="Oxidored_FMN"/>
    <property type="match status" value="1"/>
</dbReference>
<accession>A0A4R6QI23</accession>
<evidence type="ECO:0000259" key="10">
    <source>
        <dbReference type="Pfam" id="PF00724"/>
    </source>
</evidence>
<proteinExistence type="inferred from homology"/>
<dbReference type="Pfam" id="PF07992">
    <property type="entry name" value="Pyr_redox_2"/>
    <property type="match status" value="1"/>
</dbReference>
<evidence type="ECO:0000256" key="4">
    <source>
        <dbReference type="ARBA" id="ARBA00022630"/>
    </source>
</evidence>
<evidence type="ECO:0000256" key="3">
    <source>
        <dbReference type="ARBA" id="ARBA00011048"/>
    </source>
</evidence>
<evidence type="ECO:0000256" key="9">
    <source>
        <dbReference type="ARBA" id="ARBA00023014"/>
    </source>
</evidence>
<keyword evidence="8" id="KW-0408">Iron</keyword>
<dbReference type="OrthoDB" id="8523426at2"/>
<keyword evidence="9" id="KW-0411">Iron-sulfur</keyword>
<protein>
    <submittedName>
        <fullName evidence="12">Dimethylamine/trimethylamine dehydrogenase</fullName>
    </submittedName>
</protein>
<evidence type="ECO:0000313" key="12">
    <source>
        <dbReference type="EMBL" id="TDP62099.1"/>
    </source>
</evidence>
<feature type="domain" description="NADH:flavin oxidoreductase/NADH oxidase N-terminal" evidence="10">
    <location>
        <begin position="9"/>
        <end position="338"/>
    </location>
</feature>
<dbReference type="InterPro" id="IPR051793">
    <property type="entry name" value="NADH:flavin_oxidoreductase"/>
</dbReference>
<dbReference type="RefSeq" id="WP_133703285.1">
    <property type="nucleotide sequence ID" value="NZ_SNXS01000009.1"/>
</dbReference>
<keyword evidence="4" id="KW-0285">Flavoprotein</keyword>
<comment type="cofactor">
    <cofactor evidence="1">
        <name>FMN</name>
        <dbReference type="ChEBI" id="CHEBI:58210"/>
    </cofactor>
</comment>
<organism evidence="12 13">
    <name type="scientific">Roseateles toxinivorans</name>
    <dbReference type="NCBI Taxonomy" id="270368"/>
    <lineage>
        <taxon>Bacteria</taxon>
        <taxon>Pseudomonadati</taxon>
        <taxon>Pseudomonadota</taxon>
        <taxon>Betaproteobacteria</taxon>
        <taxon>Burkholderiales</taxon>
        <taxon>Sphaerotilaceae</taxon>
        <taxon>Roseateles</taxon>
    </lineage>
</organism>
<dbReference type="Gene3D" id="3.50.50.60">
    <property type="entry name" value="FAD/NAD(P)-binding domain"/>
    <property type="match status" value="1"/>
</dbReference>
<keyword evidence="13" id="KW-1185">Reference proteome</keyword>
<gene>
    <name evidence="12" type="ORF">DES47_10979</name>
</gene>
<evidence type="ECO:0000256" key="1">
    <source>
        <dbReference type="ARBA" id="ARBA00001917"/>
    </source>
</evidence>
<comment type="similarity">
    <text evidence="3">In the N-terminal section; belongs to the NADH:flavin oxidoreductase/NADH oxidase family.</text>
</comment>
<reference evidence="12 13" key="1">
    <citation type="submission" date="2019-03" db="EMBL/GenBank/DDBJ databases">
        <title>Genomic Encyclopedia of Type Strains, Phase IV (KMG-IV): sequencing the most valuable type-strain genomes for metagenomic binning, comparative biology and taxonomic classification.</title>
        <authorList>
            <person name="Goeker M."/>
        </authorList>
    </citation>
    <scope>NUCLEOTIDE SEQUENCE [LARGE SCALE GENOMIC DNA]</scope>
    <source>
        <strain evidence="12 13">DSM 16998</strain>
    </source>
</reference>
<comment type="cofactor">
    <cofactor evidence="2">
        <name>[4Fe-4S] cluster</name>
        <dbReference type="ChEBI" id="CHEBI:49883"/>
    </cofactor>
</comment>
<dbReference type="GO" id="GO:0046872">
    <property type="term" value="F:metal ion binding"/>
    <property type="evidence" value="ECO:0007669"/>
    <property type="project" value="UniProtKB-KW"/>
</dbReference>
<name>A0A4R6QI23_9BURK</name>
<evidence type="ECO:0000259" key="11">
    <source>
        <dbReference type="Pfam" id="PF07992"/>
    </source>
</evidence>
<dbReference type="SUPFAM" id="SSF51971">
    <property type="entry name" value="Nucleotide-binding domain"/>
    <property type="match status" value="1"/>
</dbReference>
<evidence type="ECO:0000256" key="5">
    <source>
        <dbReference type="ARBA" id="ARBA00022643"/>
    </source>
</evidence>
<evidence type="ECO:0000313" key="13">
    <source>
        <dbReference type="Proteomes" id="UP000295361"/>
    </source>
</evidence>
<dbReference type="GO" id="GO:0051536">
    <property type="term" value="F:iron-sulfur cluster binding"/>
    <property type="evidence" value="ECO:0007669"/>
    <property type="project" value="UniProtKB-KW"/>
</dbReference>
<dbReference type="GO" id="GO:0016491">
    <property type="term" value="F:oxidoreductase activity"/>
    <property type="evidence" value="ECO:0007669"/>
    <property type="project" value="UniProtKB-KW"/>
</dbReference>
<dbReference type="Gene3D" id="3.20.20.70">
    <property type="entry name" value="Aldolase class I"/>
    <property type="match status" value="1"/>
</dbReference>
<sequence>MRPPQHDILFEPVQIGPVRTKNRFYQVPHCNGMGHARPQALAAMRGVKAEGGWGVVCTEEVEVSPHSEIAPWLEGRLWDDADIPPLALMAEACHAHGALAGIELMFNGYATPNRFSREIPMAPSHLPVRLADPIQARAMSKADIADVRRWHRAAALRAKRADFDLVYCYAGHDLALAMHFISRRTNRRNDEYGGSIENRTRFLRELIEDTKDAVGDRCGVVVRFAVDQLLGPQGITAEAEGREVIECLAELPDLWDVNLADWSNDSVTARFAEEGFQERYISFVKGLTTKPVVGVGRYTSPDAMASAVRRGVMDLIGAARPSIADPYLPSKIEQGHSDDIRECIGCNICVTGDQVSVPLRCTQNPTMGEEWRRGWHPERIAPARGSGKVLVVGAGPAGLEAARALGQRGYPVALADASDQLGGRILHEAALPGLASWRRVVEYREQALQRMANVDIYRQSRLSADDVLAWGAGHVLLATGSRWRRDGLGRQHRVPIPGLDAAAAQVFSPDDVLAGRIPPSPVLIYDDDHYVMAGLLAELLHTRGCEVIIATPSTVLGEWTVMTMEQSRVQGQLIRWGVPIHTTHEITRVDMPGHAQGLLRICLSSVYTPTELRVDCASLLLVTMRDPEDALHCALQARQAEWAGAGIHEVRNIGDSFAPGTVAAAVWQGHRAARELEETIEPDAVPFRREFIQINPAAASGA</sequence>
<evidence type="ECO:0000256" key="6">
    <source>
        <dbReference type="ARBA" id="ARBA00022723"/>
    </source>
</evidence>
<dbReference type="Gene3D" id="3.40.50.720">
    <property type="entry name" value="NAD(P)-binding Rossmann-like Domain"/>
    <property type="match status" value="1"/>
</dbReference>
<keyword evidence="7" id="KW-0560">Oxidoreductase</keyword>
<dbReference type="Proteomes" id="UP000295361">
    <property type="component" value="Unassembled WGS sequence"/>
</dbReference>
<dbReference type="AlphaFoldDB" id="A0A4R6QI23"/>
<comment type="caution">
    <text evidence="12">The sequence shown here is derived from an EMBL/GenBank/DDBJ whole genome shotgun (WGS) entry which is preliminary data.</text>
</comment>
<dbReference type="InterPro" id="IPR001155">
    <property type="entry name" value="OxRdtase_FMN_N"/>
</dbReference>
<dbReference type="PANTHER" id="PTHR42917">
    <property type="entry name" value="2,4-DIENOYL-COA REDUCTASE"/>
    <property type="match status" value="1"/>
</dbReference>
<keyword evidence="6" id="KW-0479">Metal-binding</keyword>
<keyword evidence="5" id="KW-0288">FMN</keyword>
<dbReference type="EMBL" id="SNXS01000009">
    <property type="protein sequence ID" value="TDP62099.1"/>
    <property type="molecule type" value="Genomic_DNA"/>
</dbReference>
<dbReference type="InterPro" id="IPR023753">
    <property type="entry name" value="FAD/NAD-binding_dom"/>
</dbReference>
<dbReference type="InParanoid" id="A0A4R6QI23"/>
<dbReference type="GO" id="GO:0010181">
    <property type="term" value="F:FMN binding"/>
    <property type="evidence" value="ECO:0007669"/>
    <property type="project" value="InterPro"/>
</dbReference>
<dbReference type="PANTHER" id="PTHR42917:SF2">
    <property type="entry name" value="2,4-DIENOYL-COA REDUCTASE [(2E)-ENOYL-COA-PRODUCING]"/>
    <property type="match status" value="1"/>
</dbReference>
<feature type="domain" description="FAD/NAD(P)-binding" evidence="11">
    <location>
        <begin position="388"/>
        <end position="631"/>
    </location>
</feature>